<evidence type="ECO:0000313" key="1">
    <source>
        <dbReference type="EMBL" id="TWW00837.1"/>
    </source>
</evidence>
<evidence type="ECO:0000313" key="2">
    <source>
        <dbReference type="Proteomes" id="UP000318815"/>
    </source>
</evidence>
<dbReference type="InterPro" id="IPR002816">
    <property type="entry name" value="TraB/PrgY/GumN_fam"/>
</dbReference>
<dbReference type="Proteomes" id="UP000318815">
    <property type="component" value="Unassembled WGS sequence"/>
</dbReference>
<keyword evidence="2" id="KW-1185">Reference proteome</keyword>
<accession>A0A5C6LW08</accession>
<proteinExistence type="predicted"/>
<comment type="caution">
    <text evidence="1">The sequence shown here is derived from an EMBL/GenBank/DDBJ whole genome shotgun (WGS) entry which is preliminary data.</text>
</comment>
<dbReference type="AlphaFoldDB" id="A0A5C6LW08"/>
<dbReference type="Pfam" id="PF01963">
    <property type="entry name" value="TraB_PrgY_gumN"/>
    <property type="match status" value="1"/>
</dbReference>
<name>A0A5C6LW08_9BACT</name>
<protein>
    <submittedName>
        <fullName evidence="1">TraB/GumN family protein</fullName>
    </submittedName>
</protein>
<organism evidence="1 2">
    <name type="scientific">Chitinophaga pinensis</name>
    <dbReference type="NCBI Taxonomy" id="79329"/>
    <lineage>
        <taxon>Bacteria</taxon>
        <taxon>Pseudomonadati</taxon>
        <taxon>Bacteroidota</taxon>
        <taxon>Chitinophagia</taxon>
        <taxon>Chitinophagales</taxon>
        <taxon>Chitinophagaceae</taxon>
        <taxon>Chitinophaga</taxon>
    </lineage>
</organism>
<gene>
    <name evidence="1" type="ORF">FEF09_10110</name>
</gene>
<reference evidence="1 2" key="1">
    <citation type="submission" date="2019-08" db="EMBL/GenBank/DDBJ databases">
        <title>Whole genome sequencing of chitin degrading bacteria Chitinophaga pinensis YS16.</title>
        <authorList>
            <person name="Singh R.P."/>
            <person name="Manchanda G."/>
            <person name="Maurya I.K."/>
            <person name="Joshi N.K."/>
            <person name="Srivastava A.K."/>
        </authorList>
    </citation>
    <scope>NUCLEOTIDE SEQUENCE [LARGE SCALE GENOMIC DNA]</scope>
    <source>
        <strain evidence="1 2">YS-16</strain>
    </source>
</reference>
<dbReference type="OrthoDB" id="9798714at2"/>
<sequence>MVISPCFLLVAFNPVSAQQQPKGLLWEITGKGLSKPAYLFGSMHIYDTGSYQLPQVPFDLLDKVDKLYLELDLGKIDPKEMMDACTLQIAHRILTSNWMSYLWKR</sequence>
<dbReference type="EMBL" id="VOHS01000007">
    <property type="protein sequence ID" value="TWW00837.1"/>
    <property type="molecule type" value="Genomic_DNA"/>
</dbReference>